<accession>A0A835R2J4</accession>
<keyword evidence="3" id="KW-1185">Reference proteome</keyword>
<dbReference type="AlphaFoldDB" id="A0A835R2J4"/>
<reference evidence="2 3" key="1">
    <citation type="journal article" date="2020" name="Nat. Food">
        <title>A phased Vanilla planifolia genome enables genetic improvement of flavour and production.</title>
        <authorList>
            <person name="Hasing T."/>
            <person name="Tang H."/>
            <person name="Brym M."/>
            <person name="Khazi F."/>
            <person name="Huang T."/>
            <person name="Chambers A.H."/>
        </authorList>
    </citation>
    <scope>NUCLEOTIDE SEQUENCE [LARGE SCALE GENOMIC DNA]</scope>
    <source>
        <tissue evidence="2">Leaf</tissue>
    </source>
</reference>
<name>A0A835R2J4_VANPL</name>
<dbReference type="Proteomes" id="UP000636800">
    <property type="component" value="Chromosome 5"/>
</dbReference>
<gene>
    <name evidence="2" type="ORF">HPP92_011817</name>
</gene>
<feature type="region of interest" description="Disordered" evidence="1">
    <location>
        <begin position="43"/>
        <end position="65"/>
    </location>
</feature>
<evidence type="ECO:0000313" key="2">
    <source>
        <dbReference type="EMBL" id="KAG0480959.1"/>
    </source>
</evidence>
<protein>
    <submittedName>
        <fullName evidence="2">Uncharacterized protein</fullName>
    </submittedName>
</protein>
<dbReference type="EMBL" id="JADCNL010000005">
    <property type="protein sequence ID" value="KAG0480959.1"/>
    <property type="molecule type" value="Genomic_DNA"/>
</dbReference>
<sequence length="65" mass="7455">MPLLTSPNCENSFDKALQGPFQKFSRAKTMDEILEQTDFDIISKEEKQSNDQGSQEEAQSKQHSY</sequence>
<organism evidence="2 3">
    <name type="scientific">Vanilla planifolia</name>
    <name type="common">Vanilla</name>
    <dbReference type="NCBI Taxonomy" id="51239"/>
    <lineage>
        <taxon>Eukaryota</taxon>
        <taxon>Viridiplantae</taxon>
        <taxon>Streptophyta</taxon>
        <taxon>Embryophyta</taxon>
        <taxon>Tracheophyta</taxon>
        <taxon>Spermatophyta</taxon>
        <taxon>Magnoliopsida</taxon>
        <taxon>Liliopsida</taxon>
        <taxon>Asparagales</taxon>
        <taxon>Orchidaceae</taxon>
        <taxon>Vanilloideae</taxon>
        <taxon>Vanilleae</taxon>
        <taxon>Vanilla</taxon>
    </lineage>
</organism>
<feature type="compositionally biased region" description="Polar residues" evidence="1">
    <location>
        <begin position="50"/>
        <end position="65"/>
    </location>
</feature>
<dbReference type="OrthoDB" id="409173at2759"/>
<proteinExistence type="predicted"/>
<evidence type="ECO:0000313" key="3">
    <source>
        <dbReference type="Proteomes" id="UP000636800"/>
    </source>
</evidence>
<evidence type="ECO:0000256" key="1">
    <source>
        <dbReference type="SAM" id="MobiDB-lite"/>
    </source>
</evidence>
<comment type="caution">
    <text evidence="2">The sequence shown here is derived from an EMBL/GenBank/DDBJ whole genome shotgun (WGS) entry which is preliminary data.</text>
</comment>